<evidence type="ECO:0000313" key="1">
    <source>
        <dbReference type="EMBL" id="GAA2493568.1"/>
    </source>
</evidence>
<comment type="caution">
    <text evidence="1">The sequence shown here is derived from an EMBL/GenBank/DDBJ whole genome shotgun (WGS) entry which is preliminary data.</text>
</comment>
<reference evidence="1 2" key="1">
    <citation type="journal article" date="2019" name="Int. J. Syst. Evol. Microbiol.">
        <title>The Global Catalogue of Microorganisms (GCM) 10K type strain sequencing project: providing services to taxonomists for standard genome sequencing and annotation.</title>
        <authorList>
            <consortium name="The Broad Institute Genomics Platform"/>
            <consortium name="The Broad Institute Genome Sequencing Center for Infectious Disease"/>
            <person name="Wu L."/>
            <person name="Ma J."/>
        </authorList>
    </citation>
    <scope>NUCLEOTIDE SEQUENCE [LARGE SCALE GENOMIC DNA]</scope>
    <source>
        <strain evidence="1 2">JCM 6307</strain>
    </source>
</reference>
<dbReference type="RefSeq" id="WP_344383862.1">
    <property type="nucleotide sequence ID" value="NZ_BAAATA010000017.1"/>
</dbReference>
<protein>
    <submittedName>
        <fullName evidence="1">Uncharacterized protein</fullName>
    </submittedName>
</protein>
<gene>
    <name evidence="1" type="ORF">GCM10010406_32060</name>
</gene>
<name>A0ABN3M358_9ACTN</name>
<organism evidence="1 2">
    <name type="scientific">Streptomyces thermolineatus</name>
    <dbReference type="NCBI Taxonomy" id="44033"/>
    <lineage>
        <taxon>Bacteria</taxon>
        <taxon>Bacillati</taxon>
        <taxon>Actinomycetota</taxon>
        <taxon>Actinomycetes</taxon>
        <taxon>Kitasatosporales</taxon>
        <taxon>Streptomycetaceae</taxon>
        <taxon>Streptomyces</taxon>
    </lineage>
</organism>
<proteinExistence type="predicted"/>
<evidence type="ECO:0000313" key="2">
    <source>
        <dbReference type="Proteomes" id="UP001501358"/>
    </source>
</evidence>
<keyword evidence="2" id="KW-1185">Reference proteome</keyword>
<dbReference type="EMBL" id="BAAATA010000017">
    <property type="protein sequence ID" value="GAA2493568.1"/>
    <property type="molecule type" value="Genomic_DNA"/>
</dbReference>
<dbReference type="Proteomes" id="UP001501358">
    <property type="component" value="Unassembled WGS sequence"/>
</dbReference>
<accession>A0ABN3M358</accession>
<sequence>MLTKIGYWCENLALAPDEDPFLLDAYLGPTPRSAVRWVWERAHRVASQLAPAPAAEVVSWLAADAEHRRAVQVLEYGSVYLYGVPDDEVHYLFSARPVHAAPAQLDALMSATRPLRIT</sequence>